<dbReference type="InterPro" id="IPR003599">
    <property type="entry name" value="Ig_sub"/>
</dbReference>
<feature type="domain" description="Immunoglobulin" evidence="1">
    <location>
        <begin position="110"/>
        <end position="211"/>
    </location>
</feature>
<dbReference type="PANTHER" id="PTHR21063:SF4">
    <property type="entry name" value="CD48 ANTIGEN-RELATED"/>
    <property type="match status" value="1"/>
</dbReference>
<evidence type="ECO:0000313" key="2">
    <source>
        <dbReference type="Ensembl" id="ENSSANP00000080532.1"/>
    </source>
</evidence>
<protein>
    <recommendedName>
        <fullName evidence="1">Immunoglobulin domain-containing protein</fullName>
    </recommendedName>
</protein>
<dbReference type="AlphaFoldDB" id="A0A671RB35"/>
<keyword evidence="3" id="KW-1185">Reference proteome</keyword>
<reference evidence="2" key="1">
    <citation type="submission" date="2025-08" db="UniProtKB">
        <authorList>
            <consortium name="Ensembl"/>
        </authorList>
    </citation>
    <scope>IDENTIFICATION</scope>
</reference>
<dbReference type="SMART" id="SM00409">
    <property type="entry name" value="IG"/>
    <property type="match status" value="2"/>
</dbReference>
<dbReference type="SUPFAM" id="SSF48726">
    <property type="entry name" value="Immunoglobulin"/>
    <property type="match status" value="2"/>
</dbReference>
<dbReference type="InterPro" id="IPR013106">
    <property type="entry name" value="Ig_V-set"/>
</dbReference>
<evidence type="ECO:0000313" key="3">
    <source>
        <dbReference type="Proteomes" id="UP000472260"/>
    </source>
</evidence>
<dbReference type="InterPro" id="IPR013783">
    <property type="entry name" value="Ig-like_fold"/>
</dbReference>
<evidence type="ECO:0000259" key="1">
    <source>
        <dbReference type="SMART" id="SM00409"/>
    </source>
</evidence>
<dbReference type="Proteomes" id="UP000472260">
    <property type="component" value="Unassembled WGS sequence"/>
</dbReference>
<dbReference type="Ensembl" id="ENSSANT00000085591.1">
    <property type="protein sequence ID" value="ENSSANP00000080532.1"/>
    <property type="gene ID" value="ENSSANG00000040038.1"/>
</dbReference>
<accession>A0A671RB35</accession>
<dbReference type="Pfam" id="PF07686">
    <property type="entry name" value="V-set"/>
    <property type="match status" value="1"/>
</dbReference>
<dbReference type="Gene3D" id="2.60.40.10">
    <property type="entry name" value="Immunoglobulins"/>
    <property type="match status" value="2"/>
</dbReference>
<feature type="domain" description="Immunoglobulin" evidence="1">
    <location>
        <begin position="3"/>
        <end position="104"/>
    </location>
</feature>
<name>A0A671RB35_9TELE</name>
<organism evidence="2 3">
    <name type="scientific">Sinocyclocheilus anshuiensis</name>
    <dbReference type="NCBI Taxonomy" id="1608454"/>
    <lineage>
        <taxon>Eukaryota</taxon>
        <taxon>Metazoa</taxon>
        <taxon>Chordata</taxon>
        <taxon>Craniata</taxon>
        <taxon>Vertebrata</taxon>
        <taxon>Euteleostomi</taxon>
        <taxon>Actinopterygii</taxon>
        <taxon>Neopterygii</taxon>
        <taxon>Teleostei</taxon>
        <taxon>Ostariophysi</taxon>
        <taxon>Cypriniformes</taxon>
        <taxon>Cyprinidae</taxon>
        <taxon>Cyprininae</taxon>
        <taxon>Sinocyclocheilus</taxon>
    </lineage>
</organism>
<dbReference type="InterPro" id="IPR036179">
    <property type="entry name" value="Ig-like_dom_sf"/>
</dbReference>
<dbReference type="PANTHER" id="PTHR21063">
    <property type="entry name" value="LFA-3"/>
    <property type="match status" value="1"/>
</dbReference>
<sequence>HEGKTLSVIEGETVPLHPSGTEIIKEDNIRWLFNKSPLAQIKRNPPAPVIVLLDRFKQRLDWNENLGPLIIKNIQIKDSGFYELQIIRSENNIQTLEIFSVTVYAKTDQIKMKEAKEGGSVTLETGVTGIQKDDEILWKFGLEYSHIAAIQGGKKKTPTFGAGWRYRCRLKLDENGSLTIRNIRPMDTGFYVLHITRRGNTSLHLFIVKISSE</sequence>
<proteinExistence type="predicted"/>
<reference evidence="2" key="2">
    <citation type="submission" date="2025-09" db="UniProtKB">
        <authorList>
            <consortium name="Ensembl"/>
        </authorList>
    </citation>
    <scope>IDENTIFICATION</scope>
</reference>